<organism evidence="1">
    <name type="scientific">Pyricularia oryzae (strain Y34)</name>
    <name type="common">Rice blast fungus</name>
    <name type="synonym">Magnaporthe oryzae</name>
    <dbReference type="NCBI Taxonomy" id="1143189"/>
    <lineage>
        <taxon>Eukaryota</taxon>
        <taxon>Fungi</taxon>
        <taxon>Dikarya</taxon>
        <taxon>Ascomycota</taxon>
        <taxon>Pezizomycotina</taxon>
        <taxon>Sordariomycetes</taxon>
        <taxon>Sordariomycetidae</taxon>
        <taxon>Magnaporthales</taxon>
        <taxon>Pyriculariaceae</taxon>
        <taxon>Pyricularia</taxon>
    </lineage>
</organism>
<accession>A0AA97P275</accession>
<protein>
    <submittedName>
        <fullName evidence="1">Uncharacterized protein</fullName>
    </submittedName>
</protein>
<dbReference type="Proteomes" id="UP000011086">
    <property type="component" value="Unassembled WGS sequence"/>
</dbReference>
<proteinExistence type="predicted"/>
<sequence length="38" mass="4435">MCWPSLSRNGRVIVRLGVYRIALLHRMSHVRITWGTAQ</sequence>
<reference evidence="1" key="1">
    <citation type="journal article" date="2012" name="PLoS Genet.">
        <title>Comparative analysis of the genomes of two field isolates of the rice blast fungus Magnaporthe oryzae.</title>
        <authorList>
            <person name="Xue M."/>
            <person name="Yang J."/>
            <person name="Li Z."/>
            <person name="Hu S."/>
            <person name="Yao N."/>
            <person name="Dean R.A."/>
            <person name="Zhao W."/>
            <person name="Shen M."/>
            <person name="Zhang H."/>
            <person name="Li C."/>
            <person name="Liu L."/>
            <person name="Cao L."/>
            <person name="Xu X."/>
            <person name="Xing Y."/>
            <person name="Hsiang T."/>
            <person name="Zhang Z."/>
            <person name="Xu J.R."/>
            <person name="Peng Y.L."/>
        </authorList>
    </citation>
    <scope>NUCLEOTIDE SEQUENCE</scope>
    <source>
        <strain evidence="1">Y34</strain>
    </source>
</reference>
<dbReference type="AlphaFoldDB" id="A0AA97P275"/>
<gene>
    <name evidence="1" type="ORF">OOU_Y34scaffold00441g1</name>
</gene>
<dbReference type="EMBL" id="JH793868">
    <property type="protein sequence ID" value="ELQ40407.1"/>
    <property type="molecule type" value="Genomic_DNA"/>
</dbReference>
<evidence type="ECO:0000313" key="1">
    <source>
        <dbReference type="EMBL" id="ELQ40407.1"/>
    </source>
</evidence>
<name>A0AA97P275_PYRO3</name>